<feature type="region of interest" description="Disordered" evidence="1">
    <location>
        <begin position="230"/>
        <end position="307"/>
    </location>
</feature>
<name>A0A1J7CBE3_9ACTN</name>
<protein>
    <recommendedName>
        <fullName evidence="5">DUF2637 domain-containing protein</fullName>
    </recommendedName>
</protein>
<feature type="transmembrane region" description="Helical" evidence="2">
    <location>
        <begin position="27"/>
        <end position="47"/>
    </location>
</feature>
<keyword evidence="2" id="KW-0472">Membrane</keyword>
<proteinExistence type="predicted"/>
<dbReference type="STRING" id="1428644.BIV57_13290"/>
<keyword evidence="2" id="KW-1133">Transmembrane helix</keyword>
<gene>
    <name evidence="3" type="ORF">BIV57_13290</name>
</gene>
<keyword evidence="2" id="KW-0812">Transmembrane</keyword>
<dbReference type="AlphaFoldDB" id="A0A1J7CBE3"/>
<feature type="transmembrane region" description="Helical" evidence="2">
    <location>
        <begin position="67"/>
        <end position="89"/>
    </location>
</feature>
<organism evidence="3 4">
    <name type="scientific">Mangrovactinospora gilvigrisea</name>
    <dbReference type="NCBI Taxonomy" id="1428644"/>
    <lineage>
        <taxon>Bacteria</taxon>
        <taxon>Bacillati</taxon>
        <taxon>Actinomycetota</taxon>
        <taxon>Actinomycetes</taxon>
        <taxon>Kitasatosporales</taxon>
        <taxon>Streptomycetaceae</taxon>
        <taxon>Mangrovactinospora</taxon>
    </lineage>
</organism>
<evidence type="ECO:0000256" key="1">
    <source>
        <dbReference type="SAM" id="MobiDB-lite"/>
    </source>
</evidence>
<sequence length="362" mass="39385">MAVTAWRQDPQARPATTVAGRWRAGRAAAAATVGLGALAIAAIGGVGSYTALRAMAVQKGFGAFATVYPLALDVAVTVILCLDVVLTWLKLPYRPLRYTAWLLTVATVVLNGALDWPDPIGTAMHAVLPILPVIVVEAARHALAAASGTGRPEAVRLIRWVLAPRQTWRIWRCMQLWQITSLADALEREQRRALIVAELRDRHGRRWRHLADVAELRPLRLLRLGLLQPDSTPACENPADPLPTIEQESAPPQQLPRAADPAGAQTAERAPHPPSGPSPAAADASRVAPPANGEESAVRPGSKKQRAEELYLERQGNHRLLTRRELADRIDLSEGTARRYFLDFERAHGAICADTVTLERTS</sequence>
<evidence type="ECO:0000256" key="2">
    <source>
        <dbReference type="SAM" id="Phobius"/>
    </source>
</evidence>
<dbReference type="OrthoDB" id="4333663at2"/>
<dbReference type="RefSeq" id="WP_071657036.1">
    <property type="nucleotide sequence ID" value="NZ_MLCF01000067.1"/>
</dbReference>
<evidence type="ECO:0000313" key="4">
    <source>
        <dbReference type="Proteomes" id="UP000243342"/>
    </source>
</evidence>
<comment type="caution">
    <text evidence="3">The sequence shown here is derived from an EMBL/GenBank/DDBJ whole genome shotgun (WGS) entry which is preliminary data.</text>
</comment>
<reference evidence="3 4" key="1">
    <citation type="submission" date="2016-10" db="EMBL/GenBank/DDBJ databases">
        <title>Genome sequence of Streptomyces gilvigriseus MUSC 26.</title>
        <authorList>
            <person name="Lee L.-H."/>
            <person name="Ser H.-L."/>
        </authorList>
    </citation>
    <scope>NUCLEOTIDE SEQUENCE [LARGE SCALE GENOMIC DNA]</scope>
    <source>
        <strain evidence="3 4">MUSC 26</strain>
    </source>
</reference>
<dbReference type="Pfam" id="PF10935">
    <property type="entry name" value="DUF2637"/>
    <property type="match status" value="1"/>
</dbReference>
<dbReference type="EMBL" id="MLCF01000067">
    <property type="protein sequence ID" value="OIV36962.1"/>
    <property type="molecule type" value="Genomic_DNA"/>
</dbReference>
<dbReference type="Proteomes" id="UP000243342">
    <property type="component" value="Unassembled WGS sequence"/>
</dbReference>
<evidence type="ECO:0008006" key="5">
    <source>
        <dbReference type="Google" id="ProtNLM"/>
    </source>
</evidence>
<evidence type="ECO:0000313" key="3">
    <source>
        <dbReference type="EMBL" id="OIV36962.1"/>
    </source>
</evidence>
<keyword evidence="4" id="KW-1185">Reference proteome</keyword>
<dbReference type="InterPro" id="IPR021235">
    <property type="entry name" value="DUF2637"/>
</dbReference>
<accession>A0A1J7CBE3</accession>
<feature type="compositionally biased region" description="Low complexity" evidence="1">
    <location>
        <begin position="278"/>
        <end position="291"/>
    </location>
</feature>